<dbReference type="InterPro" id="IPR007658">
    <property type="entry name" value="DUF594"/>
</dbReference>
<dbReference type="EMBL" id="CAJGYO010000017">
    <property type="protein sequence ID" value="CAD6334358.1"/>
    <property type="molecule type" value="Genomic_DNA"/>
</dbReference>
<feature type="region of interest" description="Disordered" evidence="1">
    <location>
        <begin position="93"/>
        <end position="112"/>
    </location>
</feature>
<reference evidence="2" key="1">
    <citation type="submission" date="2020-10" db="EMBL/GenBank/DDBJ databases">
        <authorList>
            <person name="Han B."/>
            <person name="Lu T."/>
            <person name="Zhao Q."/>
            <person name="Huang X."/>
            <person name="Zhao Y."/>
        </authorList>
    </citation>
    <scope>NUCLEOTIDE SEQUENCE</scope>
</reference>
<evidence type="ECO:0000313" key="3">
    <source>
        <dbReference type="Proteomes" id="UP000604825"/>
    </source>
</evidence>
<dbReference type="Pfam" id="PF04578">
    <property type="entry name" value="DUF594"/>
    <property type="match status" value="1"/>
</dbReference>
<accession>A0A811S017</accession>
<name>A0A811S017_9POAL</name>
<organism evidence="2 3">
    <name type="scientific">Miscanthus lutarioriparius</name>
    <dbReference type="NCBI Taxonomy" id="422564"/>
    <lineage>
        <taxon>Eukaryota</taxon>
        <taxon>Viridiplantae</taxon>
        <taxon>Streptophyta</taxon>
        <taxon>Embryophyta</taxon>
        <taxon>Tracheophyta</taxon>
        <taxon>Spermatophyta</taxon>
        <taxon>Magnoliopsida</taxon>
        <taxon>Liliopsida</taxon>
        <taxon>Poales</taxon>
        <taxon>Poaceae</taxon>
        <taxon>PACMAD clade</taxon>
        <taxon>Panicoideae</taxon>
        <taxon>Andropogonodae</taxon>
        <taxon>Andropogoneae</taxon>
        <taxon>Saccharinae</taxon>
        <taxon>Miscanthus</taxon>
    </lineage>
</organism>
<keyword evidence="3" id="KW-1185">Reference proteome</keyword>
<dbReference type="Proteomes" id="UP000604825">
    <property type="component" value="Unassembled WGS sequence"/>
</dbReference>
<protein>
    <recommendedName>
        <fullName evidence="4">DUF4220 domain-containing protein</fullName>
    </recommendedName>
</protein>
<evidence type="ECO:0008006" key="4">
    <source>
        <dbReference type="Google" id="ProtNLM"/>
    </source>
</evidence>
<dbReference type="OrthoDB" id="664478at2759"/>
<dbReference type="AlphaFoldDB" id="A0A811S017"/>
<sequence length="262" mass="29101">MRARTRQLLSLVRGRNQDDKIEVPLEVKEAILKSLRGGGGQLSNGTAAIGRHAFAPGNDITWACRDGVDVITTTDAILVWYIATTLFDMKWRRSESAGGTPPSPSTPPVANDDSKKKIVVACCLSRYCMYLVAEAPELLPDKPDWIKRRYEAVKKRIEAAPRCSGDESSVYQHLLDTFSQNSHEVLINGAKLAKQLAEEAEDEVWELLSDFWSEMLLYLAPSDNVKVHIEALQRGGELITLLWALLLHAGITSRPVENNFTA</sequence>
<dbReference type="PANTHER" id="PTHR31325">
    <property type="entry name" value="OS01G0798800 PROTEIN-RELATED"/>
    <property type="match status" value="1"/>
</dbReference>
<evidence type="ECO:0000313" key="2">
    <source>
        <dbReference type="EMBL" id="CAD6334358.1"/>
    </source>
</evidence>
<evidence type="ECO:0000256" key="1">
    <source>
        <dbReference type="SAM" id="MobiDB-lite"/>
    </source>
</evidence>
<proteinExistence type="predicted"/>
<comment type="caution">
    <text evidence="2">The sequence shown here is derived from an EMBL/GenBank/DDBJ whole genome shotgun (WGS) entry which is preliminary data.</text>
</comment>
<gene>
    <name evidence="2" type="ORF">NCGR_LOCUS58456</name>
</gene>